<comment type="caution">
    <text evidence="2">The sequence shown here is derived from an EMBL/GenBank/DDBJ whole genome shotgun (WGS) entry which is preliminary data.</text>
</comment>
<evidence type="ECO:0000256" key="1">
    <source>
        <dbReference type="SAM" id="MobiDB-lite"/>
    </source>
</evidence>
<protein>
    <submittedName>
        <fullName evidence="2">Uncharacterized protein</fullName>
    </submittedName>
</protein>
<proteinExistence type="predicted"/>
<evidence type="ECO:0000313" key="2">
    <source>
        <dbReference type="EMBL" id="GFR50609.1"/>
    </source>
</evidence>
<accession>A0AAD3DYZ2</accession>
<evidence type="ECO:0000313" key="3">
    <source>
        <dbReference type="Proteomes" id="UP001054857"/>
    </source>
</evidence>
<keyword evidence="3" id="KW-1185">Reference proteome</keyword>
<feature type="region of interest" description="Disordered" evidence="1">
    <location>
        <begin position="94"/>
        <end position="145"/>
    </location>
</feature>
<dbReference type="EMBL" id="BMAR01000038">
    <property type="protein sequence ID" value="GFR50609.1"/>
    <property type="molecule type" value="Genomic_DNA"/>
</dbReference>
<sequence>MGVVMGVPVLPGQRRGDAHGAVAEGVCVSTPLPPVLFPPATAPLPLSSSGAAPPSLPQPPPLLSHTLSLKARPELAAAAAQQGLGLHPGLPLRQASQVQRADQVSPRRLQPPQQTAPQQQQQQQQSKPDAEPEAAGAAAPASGEGASSASAAYEFHELVVPGRVYMIERRGADATATFRLLRDVSRTQLGRMLLKRSMLRDHLLGHYIAALERVTQQQQQQQH</sequence>
<dbReference type="AlphaFoldDB" id="A0AAD3DYZ2"/>
<gene>
    <name evidence="2" type="ORF">Agub_g12692</name>
</gene>
<feature type="compositionally biased region" description="Low complexity" evidence="1">
    <location>
        <begin position="133"/>
        <end position="145"/>
    </location>
</feature>
<dbReference type="Proteomes" id="UP001054857">
    <property type="component" value="Unassembled WGS sequence"/>
</dbReference>
<reference evidence="2 3" key="1">
    <citation type="journal article" date="2021" name="Sci. Rep.">
        <title>Genome sequencing of the multicellular alga Astrephomene provides insights into convergent evolution of germ-soma differentiation.</title>
        <authorList>
            <person name="Yamashita S."/>
            <person name="Yamamoto K."/>
            <person name="Matsuzaki R."/>
            <person name="Suzuki S."/>
            <person name="Yamaguchi H."/>
            <person name="Hirooka S."/>
            <person name="Minakuchi Y."/>
            <person name="Miyagishima S."/>
            <person name="Kawachi M."/>
            <person name="Toyoda A."/>
            <person name="Nozaki H."/>
        </authorList>
    </citation>
    <scope>NUCLEOTIDE SEQUENCE [LARGE SCALE GENOMIC DNA]</scope>
    <source>
        <strain evidence="2 3">NIES-4017</strain>
    </source>
</reference>
<feature type="compositionally biased region" description="Low complexity" evidence="1">
    <location>
        <begin position="110"/>
        <end position="125"/>
    </location>
</feature>
<organism evidence="2 3">
    <name type="scientific">Astrephomene gubernaculifera</name>
    <dbReference type="NCBI Taxonomy" id="47775"/>
    <lineage>
        <taxon>Eukaryota</taxon>
        <taxon>Viridiplantae</taxon>
        <taxon>Chlorophyta</taxon>
        <taxon>core chlorophytes</taxon>
        <taxon>Chlorophyceae</taxon>
        <taxon>CS clade</taxon>
        <taxon>Chlamydomonadales</taxon>
        <taxon>Astrephomenaceae</taxon>
        <taxon>Astrephomene</taxon>
    </lineage>
</organism>
<name>A0AAD3DYZ2_9CHLO</name>